<organism evidence="3 4">
    <name type="scientific">Streptomyces pimonensis</name>
    <dbReference type="NCBI Taxonomy" id="2860288"/>
    <lineage>
        <taxon>Bacteria</taxon>
        <taxon>Bacillati</taxon>
        <taxon>Actinomycetota</taxon>
        <taxon>Actinomycetes</taxon>
        <taxon>Kitasatosporales</taxon>
        <taxon>Streptomycetaceae</taxon>
        <taxon>Streptomyces</taxon>
    </lineage>
</organism>
<evidence type="ECO:0000313" key="3">
    <source>
        <dbReference type="EMBL" id="MEZ3180778.1"/>
    </source>
</evidence>
<dbReference type="PROSITE" id="PS50901">
    <property type="entry name" value="FTSK"/>
    <property type="match status" value="1"/>
</dbReference>
<comment type="caution">
    <text evidence="3">The sequence shown here is derived from an EMBL/GenBank/DDBJ whole genome shotgun (WGS) entry which is preliminary data.</text>
</comment>
<feature type="domain" description="FtsK" evidence="2">
    <location>
        <begin position="312"/>
        <end position="486"/>
    </location>
</feature>
<dbReference type="InterPro" id="IPR027417">
    <property type="entry name" value="P-loop_NTPase"/>
</dbReference>
<name>A0ABV4J1T2_9ACTN</name>
<dbReference type="InterPro" id="IPR003593">
    <property type="entry name" value="AAA+_ATPase"/>
</dbReference>
<dbReference type="RefSeq" id="WP_371239663.1">
    <property type="nucleotide sequence ID" value="NZ_JAHWZY010000019.1"/>
</dbReference>
<keyword evidence="1" id="KW-0547">Nucleotide-binding</keyword>
<keyword evidence="4" id="KW-1185">Reference proteome</keyword>
<protein>
    <recommendedName>
        <fullName evidence="2">FtsK domain-containing protein</fullName>
    </recommendedName>
</protein>
<dbReference type="EMBL" id="JAHWZY010000019">
    <property type="protein sequence ID" value="MEZ3180778.1"/>
    <property type="molecule type" value="Genomic_DNA"/>
</dbReference>
<evidence type="ECO:0000256" key="1">
    <source>
        <dbReference type="PROSITE-ProRule" id="PRU00289"/>
    </source>
</evidence>
<dbReference type="Gene3D" id="3.40.50.300">
    <property type="entry name" value="P-loop containing nucleotide triphosphate hydrolases"/>
    <property type="match status" value="1"/>
</dbReference>
<proteinExistence type="predicted"/>
<sequence>MVTPITDRQTLAVPVQPTAAGPVETVVDKRPATPQRHLPAWIHSQAAIARRTARTVGHHPSVVWIGWTARGWWHIARIEHDKMVGDYPQMIRTARAQLKTVKGDVSKESQFDAVVHRRTQQLKDRRKNYLITRVITAVPVAGAGTYSLAEGGLWVAALYAMAAVTVGVLKGRPRSVDPGKVEIAAADGEPFPIADARNRTEAAECVRRALASEGIQVKEVEANRRYEWGWEVTVHLLKGKPADIVSKAPDLETPLDLPQDGLLCQPLRASRGRVLLRLVQNDPFAKMPSAPERKPNSRRMRDKQVVAYRMDGQPFDVSLLGVHVVVIASSGGGKSVILRTLGDILTACSDVLVGDLDPAGNGLAPLAEAIGVRAIGDDNMGQIEAILEQALKIAKARPNLFAELGMGDNWEPTPEDPAIVLVIDEFPQLSDRAKELAVKILRTGRKSRVQLIMAAQEATVDSLGDAIADSIALKIVGPSRHQDIKQVFGTGAGADGWRPDRLHPAQGEDPADAGKVYIMGCGSTEPMIHKFLMLDVKEATRRGKERAAAGRPTVGRRSLDAAGLDHFGATEEDRLRSDLPRIVMMVRGAFAAADDPDFLPTGDILDYLGTHDPDAWALEQFGDDETKARLAGAKKLAGELKRAVDALDLDVSTATVQVTGGARGYRLETIKQITGESSVQAA</sequence>
<dbReference type="Proteomes" id="UP001567537">
    <property type="component" value="Unassembled WGS sequence"/>
</dbReference>
<accession>A0ABV4J1T2</accession>
<dbReference type="SMART" id="SM00382">
    <property type="entry name" value="AAA"/>
    <property type="match status" value="1"/>
</dbReference>
<feature type="binding site" evidence="1">
    <location>
        <begin position="328"/>
        <end position="335"/>
    </location>
    <ligand>
        <name>ATP</name>
        <dbReference type="ChEBI" id="CHEBI:30616"/>
    </ligand>
</feature>
<reference evidence="3 4" key="1">
    <citation type="journal article" date="2021" name="Res Sq">
        <title>Streptomyces Pimoensis sp. nov., Isolated From the Taklimakan Desert in Xinjiang, China.</title>
        <authorList>
            <person name="Zhang P."/>
            <person name="Luo X."/>
            <person name="Luo X."/>
            <person name="Liu Z."/>
            <person name="Xia Z."/>
            <person name="Wan C."/>
            <person name="zhang L."/>
        </authorList>
    </citation>
    <scope>NUCLEOTIDE SEQUENCE [LARGE SCALE GENOMIC DNA]</scope>
    <source>
        <strain evidence="3 4">TRM75549</strain>
    </source>
</reference>
<dbReference type="SUPFAM" id="SSF52540">
    <property type="entry name" value="P-loop containing nucleoside triphosphate hydrolases"/>
    <property type="match status" value="1"/>
</dbReference>
<evidence type="ECO:0000259" key="2">
    <source>
        <dbReference type="PROSITE" id="PS50901"/>
    </source>
</evidence>
<keyword evidence="1" id="KW-0067">ATP-binding</keyword>
<gene>
    <name evidence="3" type="ORF">KYY02_19420</name>
</gene>
<dbReference type="InterPro" id="IPR002543">
    <property type="entry name" value="FtsK_dom"/>
</dbReference>
<evidence type="ECO:0000313" key="4">
    <source>
        <dbReference type="Proteomes" id="UP001567537"/>
    </source>
</evidence>